<keyword evidence="10" id="KW-0732">Signal</keyword>
<dbReference type="PANTHER" id="PTHR48099">
    <property type="entry name" value="C-1-TETRAHYDROFOLATE SYNTHASE, CYTOPLASMIC-RELATED"/>
    <property type="match status" value="1"/>
</dbReference>
<feature type="chain" id="PRO_5030160844" evidence="10">
    <location>
        <begin position="30"/>
        <end position="381"/>
    </location>
</feature>
<evidence type="ECO:0000256" key="2">
    <source>
        <dbReference type="ARBA" id="ARBA00011738"/>
    </source>
</evidence>
<evidence type="ECO:0000256" key="10">
    <source>
        <dbReference type="SAM" id="SignalP"/>
    </source>
</evidence>
<dbReference type="GO" id="GO:0035999">
    <property type="term" value="P:tetrahydrofolate interconversion"/>
    <property type="evidence" value="ECO:0007669"/>
    <property type="project" value="TreeGrafter"/>
</dbReference>
<feature type="signal peptide" evidence="10">
    <location>
        <begin position="1"/>
        <end position="29"/>
    </location>
</feature>
<dbReference type="CDD" id="cd01080">
    <property type="entry name" value="NAD_bind_m-THF_DH_Cyclohyd"/>
    <property type="match status" value="1"/>
</dbReference>
<proteinExistence type="inferred from homology"/>
<dbReference type="SUPFAM" id="SSF53223">
    <property type="entry name" value="Aminoacid dehydrogenase-like, N-terminal domain"/>
    <property type="match status" value="1"/>
</dbReference>
<dbReference type="GO" id="GO:0004488">
    <property type="term" value="F:methylenetetrahydrofolate dehydrogenase (NADP+) activity"/>
    <property type="evidence" value="ECO:0007669"/>
    <property type="project" value="InterPro"/>
</dbReference>
<keyword evidence="5" id="KW-0521">NADP</keyword>
<dbReference type="SUPFAM" id="SSF51735">
    <property type="entry name" value="NAD(P)-binding Rossmann-fold domains"/>
    <property type="match status" value="1"/>
</dbReference>
<dbReference type="Pfam" id="PF00763">
    <property type="entry name" value="THF_DHG_CYH"/>
    <property type="match status" value="1"/>
</dbReference>
<comment type="similarity">
    <text evidence="9">Belongs to the tetrahydrofolate dehydrogenase/cyclohydrolase family.</text>
</comment>
<evidence type="ECO:0000256" key="6">
    <source>
        <dbReference type="ARBA" id="ARBA00023002"/>
    </source>
</evidence>
<protein>
    <submittedName>
        <fullName evidence="13">Uncharacterized protein</fullName>
    </submittedName>
</protein>
<name>A0A6V1WRV7_HETAK</name>
<dbReference type="AlphaFoldDB" id="A0A6V1WRV7"/>
<dbReference type="PROSITE" id="PS00767">
    <property type="entry name" value="THF_DHG_CYH_2"/>
    <property type="match status" value="1"/>
</dbReference>
<dbReference type="FunFam" id="3.40.50.10860:FF:000001">
    <property type="entry name" value="Bifunctional protein FolD"/>
    <property type="match status" value="1"/>
</dbReference>
<dbReference type="PROSITE" id="PS00766">
    <property type="entry name" value="THF_DHG_CYH_1"/>
    <property type="match status" value="1"/>
</dbReference>
<keyword evidence="6" id="KW-0560">Oxidoreductase</keyword>
<evidence type="ECO:0000256" key="1">
    <source>
        <dbReference type="ARBA" id="ARBA00004777"/>
    </source>
</evidence>
<dbReference type="Gene3D" id="3.40.50.10860">
    <property type="entry name" value="Leucine Dehydrogenase, chain A, domain 1"/>
    <property type="match status" value="1"/>
</dbReference>
<dbReference type="GO" id="GO:0004477">
    <property type="term" value="F:methenyltetrahydrofolate cyclohydrolase activity"/>
    <property type="evidence" value="ECO:0007669"/>
    <property type="project" value="UniProtKB-EC"/>
</dbReference>
<evidence type="ECO:0000256" key="9">
    <source>
        <dbReference type="ARBA" id="ARBA00061364"/>
    </source>
</evidence>
<keyword evidence="3" id="KW-0554">One-carbon metabolism</keyword>
<dbReference type="PRINTS" id="PR00085">
    <property type="entry name" value="THFDHDRGNASE"/>
</dbReference>
<dbReference type="NCBIfam" id="NF010783">
    <property type="entry name" value="PRK14186.1"/>
    <property type="match status" value="1"/>
</dbReference>
<evidence type="ECO:0000256" key="5">
    <source>
        <dbReference type="ARBA" id="ARBA00022857"/>
    </source>
</evidence>
<organism evidence="13">
    <name type="scientific">Heterosigma akashiwo</name>
    <name type="common">Chromophytic alga</name>
    <name type="synonym">Heterosigma carterae</name>
    <dbReference type="NCBI Taxonomy" id="2829"/>
    <lineage>
        <taxon>Eukaryota</taxon>
        <taxon>Sar</taxon>
        <taxon>Stramenopiles</taxon>
        <taxon>Ochrophyta</taxon>
        <taxon>Raphidophyceae</taxon>
        <taxon>Chattonellales</taxon>
        <taxon>Chattonellaceae</taxon>
        <taxon>Heterosigma</taxon>
    </lineage>
</organism>
<feature type="domain" description="Tetrahydrofolate dehydrogenase/cyclohydrolase catalytic" evidence="11">
    <location>
        <begin position="79"/>
        <end position="194"/>
    </location>
</feature>
<keyword evidence="7" id="KW-0511">Multifunctional enzyme</keyword>
<evidence type="ECO:0000256" key="7">
    <source>
        <dbReference type="ARBA" id="ARBA00023268"/>
    </source>
</evidence>
<feature type="domain" description="Tetrahydrofolate dehydrogenase/cyclohydrolase NAD(P)-binding" evidence="12">
    <location>
        <begin position="227"/>
        <end position="375"/>
    </location>
</feature>
<sequence>MNFASSIVGSPSIKLAFLLCIFFFIQTSAFQSQSTKLSLPTTSFAHKKTKNSFFHQSHIRASEEKNMAELVQQSEAALIDGKAIAADIRSELATKVNELKEAGGPTPGLAVVLIGERRDSATYVRMKKKACEEVGITSFGHDFPTSVTQEEIMNLIAELNANPEVHGILVQLPIPEHIDEKTVLNAIAPEKDVDGLHPLNAAKLLIGSTHAGTRMSWMFEDLDFHVACTPQGCIELLDRSGVEIAGKNAVVLGRSNIVGLPVAMLLMRRDATVTIVHSRTADQAAAVREADIVIAAIGRAEFVPADWLKPGCVVIDVGINSVDDASKKAGYRLVGDVAFEPAKAVASKITPVPGGVGPMTIAMLLRNTFNSAKRTSSSSSS</sequence>
<dbReference type="EMBL" id="HBIU01057850">
    <property type="protein sequence ID" value="CAE0650795.1"/>
    <property type="molecule type" value="Transcribed_RNA"/>
</dbReference>
<evidence type="ECO:0000256" key="3">
    <source>
        <dbReference type="ARBA" id="ARBA00022563"/>
    </source>
</evidence>
<dbReference type="InterPro" id="IPR020631">
    <property type="entry name" value="THF_DH/CycHdrlase_NAD-bd_dom"/>
</dbReference>
<dbReference type="HAMAP" id="MF_01576">
    <property type="entry name" value="THF_DHG_CYH"/>
    <property type="match status" value="1"/>
</dbReference>
<dbReference type="GO" id="GO:0005829">
    <property type="term" value="C:cytosol"/>
    <property type="evidence" value="ECO:0007669"/>
    <property type="project" value="TreeGrafter"/>
</dbReference>
<evidence type="ECO:0000313" key="13">
    <source>
        <dbReference type="EMBL" id="CAE0650795.1"/>
    </source>
</evidence>
<evidence type="ECO:0000259" key="12">
    <source>
        <dbReference type="Pfam" id="PF02882"/>
    </source>
</evidence>
<dbReference type="PANTHER" id="PTHR48099:SF5">
    <property type="entry name" value="C-1-TETRAHYDROFOLATE SYNTHASE, CYTOPLASMIC"/>
    <property type="match status" value="1"/>
</dbReference>
<dbReference type="Gene3D" id="3.40.50.720">
    <property type="entry name" value="NAD(P)-binding Rossmann-like Domain"/>
    <property type="match status" value="1"/>
</dbReference>
<dbReference type="Pfam" id="PF02882">
    <property type="entry name" value="THF_DHG_CYH_C"/>
    <property type="match status" value="1"/>
</dbReference>
<dbReference type="InterPro" id="IPR020867">
    <property type="entry name" value="THF_DH/CycHdrlase_CS"/>
</dbReference>
<evidence type="ECO:0000256" key="4">
    <source>
        <dbReference type="ARBA" id="ARBA00022801"/>
    </source>
</evidence>
<comment type="subunit">
    <text evidence="2">Homodimer.</text>
</comment>
<keyword evidence="4" id="KW-0378">Hydrolase</keyword>
<comment type="pathway">
    <text evidence="1">One-carbon metabolism; tetrahydrofolate interconversion.</text>
</comment>
<evidence type="ECO:0000256" key="8">
    <source>
        <dbReference type="ARBA" id="ARBA00036357"/>
    </source>
</evidence>
<dbReference type="InterPro" id="IPR020630">
    <property type="entry name" value="THF_DH/CycHdrlase_cat_dom"/>
</dbReference>
<dbReference type="InterPro" id="IPR000672">
    <property type="entry name" value="THF_DH/CycHdrlase"/>
</dbReference>
<dbReference type="InterPro" id="IPR036291">
    <property type="entry name" value="NAD(P)-bd_dom_sf"/>
</dbReference>
<gene>
    <name evidence="13" type="ORF">HAKA00212_LOCUS25200</name>
</gene>
<comment type="catalytic activity">
    <reaction evidence="8">
        <text>(6R)-5,10-methenyltetrahydrofolate + H2O = (6R)-10-formyltetrahydrofolate + H(+)</text>
        <dbReference type="Rhea" id="RHEA:23700"/>
        <dbReference type="ChEBI" id="CHEBI:15377"/>
        <dbReference type="ChEBI" id="CHEBI:15378"/>
        <dbReference type="ChEBI" id="CHEBI:57455"/>
        <dbReference type="ChEBI" id="CHEBI:195366"/>
        <dbReference type="EC" id="3.5.4.9"/>
    </reaction>
</comment>
<dbReference type="InterPro" id="IPR046346">
    <property type="entry name" value="Aminoacid_DH-like_N_sf"/>
</dbReference>
<reference evidence="13" key="1">
    <citation type="submission" date="2021-01" db="EMBL/GenBank/DDBJ databases">
        <authorList>
            <person name="Corre E."/>
            <person name="Pelletier E."/>
            <person name="Niang G."/>
            <person name="Scheremetjew M."/>
            <person name="Finn R."/>
            <person name="Kale V."/>
            <person name="Holt S."/>
            <person name="Cochrane G."/>
            <person name="Meng A."/>
            <person name="Brown T."/>
            <person name="Cohen L."/>
        </authorList>
    </citation>
    <scope>NUCLEOTIDE SEQUENCE</scope>
    <source>
        <strain evidence="13">CCMP3107</strain>
    </source>
</reference>
<accession>A0A6V1WRV7</accession>
<evidence type="ECO:0000259" key="11">
    <source>
        <dbReference type="Pfam" id="PF00763"/>
    </source>
</evidence>
<dbReference type="FunFam" id="3.40.50.720:FF:000006">
    <property type="entry name" value="Bifunctional protein FolD"/>
    <property type="match status" value="1"/>
</dbReference>